<evidence type="ECO:0000313" key="3">
    <source>
        <dbReference type="Proteomes" id="UP001589894"/>
    </source>
</evidence>
<keyword evidence="3" id="KW-1185">Reference proteome</keyword>
<sequence>MAAVLSFLVALRGLLGAGGALGPSGRRVWIVFGPPRGSGLHLRRTDECTKRGPRTPAISPTPDVKSSPSDDEPVLSVHAHTVTRPKHEEQGVEMFDRDVDYPTAVASYDDEGVAAAIEWCREHMGDGDKLTVWTSLKSNLRNSPELERFVQRYSDVEHITGRGGGFIRGTGPVLMAWADMEDIGRLVQHGGQRIRALCVIAWNEDGIRPWVSAVRPTALGDSSAWEDLTPELDPVLIEAMKGLTQMVNHNNTISAGFEKDMVVSTLLALHDDGIQMNGEAIQGWALANGWSGRNPERLAKYVKDINEGKRPRCRRELRADYVDSLRRRVAANE</sequence>
<accession>A0ABV6NU70</accession>
<reference evidence="2 3" key="1">
    <citation type="submission" date="2024-09" db="EMBL/GenBank/DDBJ databases">
        <authorList>
            <person name="Sun Q."/>
            <person name="Mori K."/>
        </authorList>
    </citation>
    <scope>NUCLEOTIDE SEQUENCE [LARGE SCALE GENOMIC DNA]</scope>
    <source>
        <strain evidence="2 3">TBRC 2205</strain>
    </source>
</reference>
<dbReference type="EMBL" id="JBHLUE010000005">
    <property type="protein sequence ID" value="MFC0564329.1"/>
    <property type="molecule type" value="Genomic_DNA"/>
</dbReference>
<organism evidence="2 3">
    <name type="scientific">Plantactinospora siamensis</name>
    <dbReference type="NCBI Taxonomy" id="555372"/>
    <lineage>
        <taxon>Bacteria</taxon>
        <taxon>Bacillati</taxon>
        <taxon>Actinomycetota</taxon>
        <taxon>Actinomycetes</taxon>
        <taxon>Micromonosporales</taxon>
        <taxon>Micromonosporaceae</taxon>
        <taxon>Plantactinospora</taxon>
    </lineage>
</organism>
<dbReference type="Proteomes" id="UP001589894">
    <property type="component" value="Unassembled WGS sequence"/>
</dbReference>
<proteinExistence type="predicted"/>
<dbReference type="RefSeq" id="WP_377337327.1">
    <property type="nucleotide sequence ID" value="NZ_JBHLUE010000005.1"/>
</dbReference>
<dbReference type="InterPro" id="IPR037210">
    <property type="entry name" value="YoaC-like_sf"/>
</dbReference>
<comment type="caution">
    <text evidence="2">The sequence shown here is derived from an EMBL/GenBank/DDBJ whole genome shotgun (WGS) entry which is preliminary data.</text>
</comment>
<dbReference type="Gene3D" id="1.20.1290.30">
    <property type="match status" value="1"/>
</dbReference>
<evidence type="ECO:0000313" key="2">
    <source>
        <dbReference type="EMBL" id="MFC0564329.1"/>
    </source>
</evidence>
<name>A0ABV6NU70_9ACTN</name>
<protein>
    <submittedName>
        <fullName evidence="2">Uncharacterized protein</fullName>
    </submittedName>
</protein>
<evidence type="ECO:0000256" key="1">
    <source>
        <dbReference type="SAM" id="MobiDB-lite"/>
    </source>
</evidence>
<gene>
    <name evidence="2" type="ORF">ACFFHU_09155</name>
</gene>
<feature type="region of interest" description="Disordered" evidence="1">
    <location>
        <begin position="41"/>
        <end position="73"/>
    </location>
</feature>